<dbReference type="EMBL" id="VSSQ01001252">
    <property type="protein sequence ID" value="MPM06685.1"/>
    <property type="molecule type" value="Genomic_DNA"/>
</dbReference>
<dbReference type="InterPro" id="IPR001173">
    <property type="entry name" value="Glyco_trans_2-like"/>
</dbReference>
<reference evidence="3" key="1">
    <citation type="submission" date="2019-08" db="EMBL/GenBank/DDBJ databases">
        <authorList>
            <person name="Kucharzyk K."/>
            <person name="Murdoch R.W."/>
            <person name="Higgins S."/>
            <person name="Loffler F."/>
        </authorList>
    </citation>
    <scope>NUCLEOTIDE SEQUENCE</scope>
</reference>
<dbReference type="InterPro" id="IPR055259">
    <property type="entry name" value="YkvP/CgeB_Glyco_trans-like"/>
</dbReference>
<dbReference type="PANTHER" id="PTHR43179">
    <property type="entry name" value="RHAMNOSYLTRANSFERASE WBBL"/>
    <property type="match status" value="1"/>
</dbReference>
<dbReference type="EC" id="2.4.2.53" evidence="3"/>
<gene>
    <name evidence="3" type="primary">arnC_32</name>
    <name evidence="3" type="ORF">SDC9_52988</name>
</gene>
<keyword evidence="3" id="KW-0808">Transferase</keyword>
<feature type="domain" description="Glycosyltransferase 2-like" evidence="1">
    <location>
        <begin position="303"/>
        <end position="428"/>
    </location>
</feature>
<accession>A0A644WS20</accession>
<dbReference type="Gene3D" id="3.90.550.10">
    <property type="entry name" value="Spore Coat Polysaccharide Biosynthesis Protein SpsA, Chain A"/>
    <property type="match status" value="2"/>
</dbReference>
<dbReference type="Pfam" id="PF13524">
    <property type="entry name" value="Glyco_trans_1_2"/>
    <property type="match status" value="1"/>
</dbReference>
<feature type="domain" description="Glycosyltransferase 2-like" evidence="1">
    <location>
        <begin position="70"/>
        <end position="198"/>
    </location>
</feature>
<organism evidence="3">
    <name type="scientific">bioreactor metagenome</name>
    <dbReference type="NCBI Taxonomy" id="1076179"/>
    <lineage>
        <taxon>unclassified sequences</taxon>
        <taxon>metagenomes</taxon>
        <taxon>ecological metagenomes</taxon>
    </lineage>
</organism>
<dbReference type="Pfam" id="PF00535">
    <property type="entry name" value="Glycos_transf_2"/>
    <property type="match status" value="2"/>
</dbReference>
<evidence type="ECO:0000259" key="2">
    <source>
        <dbReference type="Pfam" id="PF13524"/>
    </source>
</evidence>
<dbReference type="CDD" id="cd00761">
    <property type="entry name" value="Glyco_tranf_GTA_type"/>
    <property type="match status" value="1"/>
</dbReference>
<dbReference type="AlphaFoldDB" id="A0A644WS20"/>
<protein>
    <submittedName>
        <fullName evidence="3">Undecaprenyl-phosphate 4-deoxy-4-formamido-L-arabinose transferase</fullName>
        <ecNumber evidence="3">2.4.2.53</ecNumber>
    </submittedName>
</protein>
<evidence type="ECO:0000259" key="1">
    <source>
        <dbReference type="Pfam" id="PF00535"/>
    </source>
</evidence>
<dbReference type="InterPro" id="IPR029044">
    <property type="entry name" value="Nucleotide-diphossugar_trans"/>
</dbReference>
<keyword evidence="3" id="KW-0328">Glycosyltransferase</keyword>
<proteinExistence type="predicted"/>
<comment type="caution">
    <text evidence="3">The sequence shown here is derived from an EMBL/GenBank/DDBJ whole genome shotgun (WGS) entry which is preliminary data.</text>
</comment>
<feature type="domain" description="Spore protein YkvP/CgeB glycosyl transferase-like" evidence="2">
    <location>
        <begin position="753"/>
        <end position="888"/>
    </location>
</feature>
<name>A0A644WS20_9ZZZZ</name>
<sequence length="891" mass="102769">MAFENSKISVDDFLSQKGTISPKNLLRADLKEKSHIGLSRQFDEIEEKKIRTELVNRSLLNEEYKKQLVSIIMPTWNRQEQISAAIESVLAQTFTNWELIIIDDSSDDGTDKVIDKYLSDTRISYISIPKLGVSAARNKGIEASHGTILAYLDSDNQWYPEFLQIAVIRLITSGADIVYTAQEIENDDGLVFRYREFDYNDLIKENFIDLNILIHWKHLLTPGSSFDETLRRMVDWDFLIRLCKGRKVIGTPILGVKYNNHLSAKRISTQEIGSWKYVINNKYLIDWESQKKNLSQRKDDVVSIIIPVYNNKLLTDNCLASILENTKDLKYEIILVDNKSEQFTSSQLDLWANLHPEIKVVHCWENLNFALGCNLGFSVSTGSRVVFLNNDTLVTEGWLSNLLEPLKDTSIGAVQPKLVYPDMTVQSYGIVFSSHSSIGYQLFQGEEIDKPYVNKEITVNAITAACLAINASYFCELTGFDPIFINGQEDVDFCFRLWRKFHKKLLVEPNSTVIHLESKTQGRGRFIFQNRRIYYDRWHEKIIPDDEIIYSSNGIIIEKYIFDTASKISEELNTAVPEKVISPKMEKVEANYFKEGNCDIAIKISCPDIKQRNQWGDYHFAVGLADAFAKFGYRPRIDFLPEWYKNKGTTKINFFIHGLSSFQPIFGEKNFVWIISHPNEEPIDYLSKFDKVFVASNSYATTLSNNLGDKVIPLLQCTEPAIFYPGKTNSELRNDILFVGNSRNVFRPIIQKSIKENILVSIYGSRWDNFVDRKFIKGQSIPNILLGDYYRSAKVILNDHWEDMKRLGFVSNRLFDVLATGIPVISDEVEGIPEEFSQFIYFYEKYSSLKEVVDMAISEDPIMKYKRYRFSKTIRENHSFEARAKEIIQSI</sequence>
<dbReference type="GO" id="GO:0099621">
    <property type="term" value="F:undecaprenyl-phosphate 4-deoxy-4-formamido-L-arabinose transferase activity"/>
    <property type="evidence" value="ECO:0007669"/>
    <property type="project" value="UniProtKB-EC"/>
</dbReference>
<dbReference type="SUPFAM" id="SSF53448">
    <property type="entry name" value="Nucleotide-diphospho-sugar transferases"/>
    <property type="match status" value="2"/>
</dbReference>
<evidence type="ECO:0000313" key="3">
    <source>
        <dbReference type="EMBL" id="MPM06685.1"/>
    </source>
</evidence>
<dbReference type="PANTHER" id="PTHR43179:SF7">
    <property type="entry name" value="RHAMNOSYLTRANSFERASE WBBL"/>
    <property type="match status" value="1"/>
</dbReference>